<evidence type="ECO:0000256" key="3">
    <source>
        <dbReference type="ARBA" id="ARBA00022516"/>
    </source>
</evidence>
<feature type="transmembrane region" description="Helical" evidence="20">
    <location>
        <begin position="430"/>
        <end position="459"/>
    </location>
</feature>
<dbReference type="InterPro" id="IPR001171">
    <property type="entry name" value="ERG24_DHCR-like"/>
</dbReference>
<feature type="transmembrane region" description="Helical" evidence="20">
    <location>
        <begin position="158"/>
        <end position="180"/>
    </location>
</feature>
<evidence type="ECO:0000256" key="20">
    <source>
        <dbReference type="SAM" id="Phobius"/>
    </source>
</evidence>
<keyword evidence="5 20" id="KW-0812">Transmembrane</keyword>
<dbReference type="PANTHER" id="PTHR21257:SF38">
    <property type="entry name" value="7-DEHYDROCHOLESTEROL REDUCTASE"/>
    <property type="match status" value="1"/>
</dbReference>
<feature type="transmembrane region" description="Helical" evidence="20">
    <location>
        <begin position="350"/>
        <end position="369"/>
    </location>
</feature>
<dbReference type="InterPro" id="IPR018083">
    <property type="entry name" value="Sterol_reductase_CS"/>
</dbReference>
<evidence type="ECO:0000256" key="6">
    <source>
        <dbReference type="ARBA" id="ARBA00022778"/>
    </source>
</evidence>
<keyword evidence="10 20" id="KW-1133">Transmembrane helix</keyword>
<dbReference type="Pfam" id="PF01222">
    <property type="entry name" value="ERG4_ERG24"/>
    <property type="match status" value="2"/>
</dbReference>
<keyword evidence="16" id="KW-0753">Steroid metabolism</keyword>
<evidence type="ECO:0000256" key="19">
    <source>
        <dbReference type="ARBA" id="ARBA00042688"/>
    </source>
</evidence>
<evidence type="ECO:0000256" key="1">
    <source>
        <dbReference type="ARBA" id="ARBA00004477"/>
    </source>
</evidence>
<organism evidence="21 22">
    <name type="scientific">Jimgerdemannia flammicorona</name>
    <dbReference type="NCBI Taxonomy" id="994334"/>
    <lineage>
        <taxon>Eukaryota</taxon>
        <taxon>Fungi</taxon>
        <taxon>Fungi incertae sedis</taxon>
        <taxon>Mucoromycota</taxon>
        <taxon>Mucoromycotina</taxon>
        <taxon>Endogonomycetes</taxon>
        <taxon>Endogonales</taxon>
        <taxon>Endogonaceae</taxon>
        <taxon>Jimgerdemannia</taxon>
    </lineage>
</organism>
<keyword evidence="3" id="KW-0444">Lipid biosynthesis</keyword>
<keyword evidence="22" id="KW-1185">Reference proteome</keyword>
<reference evidence="21 22" key="1">
    <citation type="journal article" date="2018" name="New Phytol.">
        <title>Phylogenomics of Endogonaceae and evolution of mycorrhizas within Mucoromycota.</title>
        <authorList>
            <person name="Chang Y."/>
            <person name="Desiro A."/>
            <person name="Na H."/>
            <person name="Sandor L."/>
            <person name="Lipzen A."/>
            <person name="Clum A."/>
            <person name="Barry K."/>
            <person name="Grigoriev I.V."/>
            <person name="Martin F.M."/>
            <person name="Stajich J.E."/>
            <person name="Smith M.E."/>
            <person name="Bonito G."/>
            <person name="Spatafora J.W."/>
        </authorList>
    </citation>
    <scope>NUCLEOTIDE SEQUENCE [LARGE SCALE GENOMIC DNA]</scope>
    <source>
        <strain evidence="21 22">GMNB39</strain>
    </source>
</reference>
<evidence type="ECO:0000256" key="9">
    <source>
        <dbReference type="ARBA" id="ARBA00022955"/>
    </source>
</evidence>
<keyword evidence="11" id="KW-0560">Oxidoreductase</keyword>
<evidence type="ECO:0000256" key="4">
    <source>
        <dbReference type="ARBA" id="ARBA00022548"/>
    </source>
</evidence>
<keyword evidence="14 20" id="KW-0472">Membrane</keyword>
<keyword evidence="13" id="KW-0443">Lipid metabolism</keyword>
<comment type="subcellular location">
    <subcellularLocation>
        <location evidence="1">Endoplasmic reticulum membrane</location>
        <topology evidence="1">Multi-pass membrane protein</topology>
    </subcellularLocation>
</comment>
<feature type="transmembrane region" description="Helical" evidence="20">
    <location>
        <begin position="91"/>
        <end position="111"/>
    </location>
</feature>
<dbReference type="PANTHER" id="PTHR21257">
    <property type="entry name" value="DELTA(14)-STEROL REDUCTASE"/>
    <property type="match status" value="1"/>
</dbReference>
<accession>A0A433D1E1</accession>
<dbReference type="GO" id="GO:0047598">
    <property type="term" value="F:7-dehydrocholesterol reductase activity"/>
    <property type="evidence" value="ECO:0007669"/>
    <property type="project" value="UniProtKB-EC"/>
</dbReference>
<sequence length="493" mass="56797">MAVKDTKLKAQTGATWGRDRDISTLTVLGSIFILTFCPTLTFWTWISCTHYQCSIFEPVFELASNNFSSDAIRDFILTKAPQYTYDGFKIYFTWLFFQGILYAVLPANIGYGQRTPAGYLLPYKVNGLLAWFVTHTLYLGGSYLGWWDPAIVHNNWGGLLMAANVYGYFLTFFAFAKAYIFPSHPEDRKFSGSWVYDLLMGIEMNPRFGQLWDFKLFHNGRPGIVAWTLINLSFAAAQYQKIGYVTNSMILLNILHATYVLDFFYNEDWYLRTIDIAHDHFGFYLAWGDSVWLPFMVRPLSAPQSLNTISFLINPAYSPTRAAIHTSSSHFHPTQYTLQSHYLARNPVDLSTPYFILVTIIGFSGYYIFRAVNNQKDLVRTMNGNCNIWGKPANVIRTQYTTSDGKVHRSLLLTSGFWGISRHFNYVGDLAISLAMCMTCGFGHILPYFYIVYMTILLLHRIARDDTRCRGKYGKYWDDYCTVVPWKLLPYVY</sequence>
<keyword evidence="9" id="KW-0752">Steroid biosynthesis</keyword>
<evidence type="ECO:0000256" key="14">
    <source>
        <dbReference type="ARBA" id="ARBA00023136"/>
    </source>
</evidence>
<feature type="transmembrane region" description="Helical" evidence="20">
    <location>
        <begin position="123"/>
        <end position="146"/>
    </location>
</feature>
<keyword evidence="6" id="KW-0152">Cholesterol biosynthesis</keyword>
<evidence type="ECO:0000256" key="18">
    <source>
        <dbReference type="ARBA" id="ARBA00039984"/>
    </source>
</evidence>
<dbReference type="Proteomes" id="UP000268093">
    <property type="component" value="Unassembled WGS sequence"/>
</dbReference>
<evidence type="ECO:0000256" key="15">
    <source>
        <dbReference type="ARBA" id="ARBA00023166"/>
    </source>
</evidence>
<evidence type="ECO:0000256" key="8">
    <source>
        <dbReference type="ARBA" id="ARBA00022857"/>
    </source>
</evidence>
<keyword evidence="15" id="KW-1207">Sterol metabolism</keyword>
<dbReference type="GO" id="GO:0016132">
    <property type="term" value="P:brassinosteroid biosynthetic process"/>
    <property type="evidence" value="ECO:0007669"/>
    <property type="project" value="TreeGrafter"/>
</dbReference>
<comment type="similarity">
    <text evidence="2">Belongs to the ERG4/ERG24 family.</text>
</comment>
<evidence type="ECO:0000256" key="13">
    <source>
        <dbReference type="ARBA" id="ARBA00023098"/>
    </source>
</evidence>
<dbReference type="EC" id="1.3.1.21" evidence="17"/>
<evidence type="ECO:0000313" key="22">
    <source>
        <dbReference type="Proteomes" id="UP000268093"/>
    </source>
</evidence>
<evidence type="ECO:0000256" key="7">
    <source>
        <dbReference type="ARBA" id="ARBA00022824"/>
    </source>
</evidence>
<dbReference type="GO" id="GO:0006695">
    <property type="term" value="P:cholesterol biosynthetic process"/>
    <property type="evidence" value="ECO:0007669"/>
    <property type="project" value="UniProtKB-KW"/>
</dbReference>
<dbReference type="OrthoDB" id="5326588at2759"/>
<proteinExistence type="inferred from homology"/>
<dbReference type="EMBL" id="RBNI01008567">
    <property type="protein sequence ID" value="RUP44641.1"/>
    <property type="molecule type" value="Genomic_DNA"/>
</dbReference>
<keyword evidence="4" id="KW-0153">Cholesterol metabolism</keyword>
<evidence type="ECO:0000256" key="10">
    <source>
        <dbReference type="ARBA" id="ARBA00022989"/>
    </source>
</evidence>
<protein>
    <recommendedName>
        <fullName evidence="18">7-dehydrocholesterol reductase</fullName>
        <ecNumber evidence="17">1.3.1.21</ecNumber>
    </recommendedName>
    <alternativeName>
        <fullName evidence="19">Sterol Delta(7)-reductase</fullName>
    </alternativeName>
</protein>
<evidence type="ECO:0000256" key="2">
    <source>
        <dbReference type="ARBA" id="ARBA00005402"/>
    </source>
</evidence>
<evidence type="ECO:0000256" key="5">
    <source>
        <dbReference type="ARBA" id="ARBA00022692"/>
    </source>
</evidence>
<name>A0A433D1E1_9FUNG</name>
<keyword evidence="8" id="KW-0521">NADP</keyword>
<evidence type="ECO:0000256" key="17">
    <source>
        <dbReference type="ARBA" id="ARBA00038851"/>
    </source>
</evidence>
<evidence type="ECO:0000313" key="21">
    <source>
        <dbReference type="EMBL" id="RUP44641.1"/>
    </source>
</evidence>
<comment type="caution">
    <text evidence="21">The sequence shown here is derived from an EMBL/GenBank/DDBJ whole genome shotgun (WGS) entry which is preliminary data.</text>
</comment>
<keyword evidence="12" id="KW-0756">Sterol biosynthesis</keyword>
<evidence type="ECO:0000256" key="11">
    <source>
        <dbReference type="ARBA" id="ARBA00023002"/>
    </source>
</evidence>
<dbReference type="PROSITE" id="PS01018">
    <property type="entry name" value="STEROL_REDUCT_2"/>
    <property type="match status" value="1"/>
</dbReference>
<gene>
    <name evidence="21" type="ORF">BC936DRAFT_149187</name>
</gene>
<evidence type="ECO:0000256" key="12">
    <source>
        <dbReference type="ARBA" id="ARBA00023011"/>
    </source>
</evidence>
<dbReference type="Gene3D" id="1.20.120.1630">
    <property type="match status" value="1"/>
</dbReference>
<dbReference type="GO" id="GO:0005789">
    <property type="term" value="C:endoplasmic reticulum membrane"/>
    <property type="evidence" value="ECO:0007669"/>
    <property type="project" value="UniProtKB-SubCell"/>
</dbReference>
<evidence type="ECO:0000256" key="16">
    <source>
        <dbReference type="ARBA" id="ARBA00023221"/>
    </source>
</evidence>
<feature type="transmembrane region" description="Helical" evidence="20">
    <location>
        <begin position="25"/>
        <end position="46"/>
    </location>
</feature>
<keyword evidence="7" id="KW-0256">Endoplasmic reticulum</keyword>
<dbReference type="AlphaFoldDB" id="A0A433D1E1"/>